<sequence length="265" mass="30493">MTNYFIKARELLACEPGLVPRPFQSFTAKSTTFNIAQDPSYTHMLVHDVAAKYLLPDLPAALGDYLIREETRTAHTVAGQHHSPNTCVLPFTHLQLWTNMHLQQMSFHDPDSITRAQNINALPPSSTWPYGRFDPVVVNVDRNHQWPKSGMEVRLIMCPILVWGQRRRWMDRFLVYVQRFNIIPQSGSTRDPVTGLHILRRAQRSNGTPMGDIIPLSQLRAAVNVIPRFGKTANKRLTHSDSQALLKEFWLNKYWEKDLYHALSL</sequence>
<proteinExistence type="predicted"/>
<protein>
    <submittedName>
        <fullName evidence="1">Uncharacterized protein</fullName>
    </submittedName>
</protein>
<gene>
    <name evidence="1" type="ORF">BV22DRAFT_1134543</name>
</gene>
<dbReference type="Proteomes" id="UP000790709">
    <property type="component" value="Unassembled WGS sequence"/>
</dbReference>
<comment type="caution">
    <text evidence="1">The sequence shown here is derived from an EMBL/GenBank/DDBJ whole genome shotgun (WGS) entry which is preliminary data.</text>
</comment>
<name>A0ACB8B060_9AGAM</name>
<dbReference type="EMBL" id="MU266778">
    <property type="protein sequence ID" value="KAH7918498.1"/>
    <property type="molecule type" value="Genomic_DNA"/>
</dbReference>
<accession>A0ACB8B060</accession>
<keyword evidence="2" id="KW-1185">Reference proteome</keyword>
<reference evidence="1" key="1">
    <citation type="journal article" date="2021" name="New Phytol.">
        <title>Evolutionary innovations through gain and loss of genes in the ectomycorrhizal Boletales.</title>
        <authorList>
            <person name="Wu G."/>
            <person name="Miyauchi S."/>
            <person name="Morin E."/>
            <person name="Kuo A."/>
            <person name="Drula E."/>
            <person name="Varga T."/>
            <person name="Kohler A."/>
            <person name="Feng B."/>
            <person name="Cao Y."/>
            <person name="Lipzen A."/>
            <person name="Daum C."/>
            <person name="Hundley H."/>
            <person name="Pangilinan J."/>
            <person name="Johnson J."/>
            <person name="Barry K."/>
            <person name="LaButti K."/>
            <person name="Ng V."/>
            <person name="Ahrendt S."/>
            <person name="Min B."/>
            <person name="Choi I.G."/>
            <person name="Park H."/>
            <person name="Plett J.M."/>
            <person name="Magnuson J."/>
            <person name="Spatafora J.W."/>
            <person name="Nagy L.G."/>
            <person name="Henrissat B."/>
            <person name="Grigoriev I.V."/>
            <person name="Yang Z.L."/>
            <person name="Xu J."/>
            <person name="Martin F.M."/>
        </authorList>
    </citation>
    <scope>NUCLEOTIDE SEQUENCE</scope>
    <source>
        <strain evidence="1">KUC20120723A-06</strain>
    </source>
</reference>
<organism evidence="1 2">
    <name type="scientific">Leucogyrophana mollusca</name>
    <dbReference type="NCBI Taxonomy" id="85980"/>
    <lineage>
        <taxon>Eukaryota</taxon>
        <taxon>Fungi</taxon>
        <taxon>Dikarya</taxon>
        <taxon>Basidiomycota</taxon>
        <taxon>Agaricomycotina</taxon>
        <taxon>Agaricomycetes</taxon>
        <taxon>Agaricomycetidae</taxon>
        <taxon>Boletales</taxon>
        <taxon>Boletales incertae sedis</taxon>
        <taxon>Leucogyrophana</taxon>
    </lineage>
</organism>
<evidence type="ECO:0000313" key="1">
    <source>
        <dbReference type="EMBL" id="KAH7918498.1"/>
    </source>
</evidence>
<evidence type="ECO:0000313" key="2">
    <source>
        <dbReference type="Proteomes" id="UP000790709"/>
    </source>
</evidence>